<protein>
    <submittedName>
        <fullName evidence="2">Uncharacterized protein</fullName>
    </submittedName>
</protein>
<dbReference type="AlphaFoldDB" id="M2XUM9"/>
<comment type="caution">
    <text evidence="2">The sequence shown here is derived from an EMBL/GenBank/DDBJ whole genome shotgun (WGS) entry which is preliminary data.</text>
</comment>
<proteinExistence type="predicted"/>
<gene>
    <name evidence="2" type="ORF">C884_00366</name>
</gene>
<keyword evidence="3" id="KW-1185">Reference proteome</keyword>
<evidence type="ECO:0000256" key="1">
    <source>
        <dbReference type="SAM" id="MobiDB-lite"/>
    </source>
</evidence>
<accession>M2XUM9</accession>
<dbReference type="Proteomes" id="UP000009877">
    <property type="component" value="Unassembled WGS sequence"/>
</dbReference>
<feature type="compositionally biased region" description="Basic residues" evidence="1">
    <location>
        <begin position="11"/>
        <end position="20"/>
    </location>
</feature>
<organism evidence="2 3">
    <name type="scientific">Kocuria palustris PEL</name>
    <dbReference type="NCBI Taxonomy" id="1236550"/>
    <lineage>
        <taxon>Bacteria</taxon>
        <taxon>Bacillati</taxon>
        <taxon>Actinomycetota</taxon>
        <taxon>Actinomycetes</taxon>
        <taxon>Micrococcales</taxon>
        <taxon>Micrococcaceae</taxon>
        <taxon>Kocuria</taxon>
    </lineage>
</organism>
<name>M2XUM9_9MICC</name>
<sequence length="47" mass="5531">MSHAPHTTPEHRRRMRRSPSRPRTIGSRACNKTLRPLTIWPCAWARP</sequence>
<evidence type="ECO:0000313" key="2">
    <source>
        <dbReference type="EMBL" id="EME36518.1"/>
    </source>
</evidence>
<reference evidence="2 3" key="1">
    <citation type="journal article" date="2014" name="Genome Announc.">
        <title>Draft Genome Sequence of Kocuria palustris PEL.</title>
        <authorList>
            <person name="Sharma G."/>
            <person name="Khatri I."/>
            <person name="Subramanian S."/>
        </authorList>
    </citation>
    <scope>NUCLEOTIDE SEQUENCE [LARGE SCALE GENOMIC DNA]</scope>
    <source>
        <strain evidence="2 3">PEL</strain>
    </source>
</reference>
<evidence type="ECO:0000313" key="3">
    <source>
        <dbReference type="Proteomes" id="UP000009877"/>
    </source>
</evidence>
<feature type="region of interest" description="Disordered" evidence="1">
    <location>
        <begin position="1"/>
        <end position="30"/>
    </location>
</feature>
<dbReference type="EMBL" id="ANHZ02000013">
    <property type="protein sequence ID" value="EME36518.1"/>
    <property type="molecule type" value="Genomic_DNA"/>
</dbReference>